<protein>
    <submittedName>
        <fullName evidence="4">YigZ family protein</fullName>
    </submittedName>
</protein>
<sequence length="216" mass="24470">MSYFTVKNEASDQFEEKKSVFIGHAKRVYSEEEARKFIDKIKNEHKEARHNVYAYVIGENMGIQRYSDDGEPQGTGGVPSLEVIKRKGITDVAIVVTRYFGGILLGTGGLARAYSKGTSIAIEKAEVVEKVKGVQMHITIDYDLLGKVQYVCGQNQWHIEDVEYTDKVCLRILSPLDSVEKVKAKIVEATSGKSEFKLGNKKYYFKLENRLFEEEL</sequence>
<keyword evidence="5" id="KW-1185">Reference proteome</keyword>
<dbReference type="Gene3D" id="3.30.70.240">
    <property type="match status" value="1"/>
</dbReference>
<comment type="similarity">
    <text evidence="1">Belongs to the IMPACT family.</text>
</comment>
<evidence type="ECO:0000313" key="5">
    <source>
        <dbReference type="Proteomes" id="UP001079657"/>
    </source>
</evidence>
<dbReference type="InterPro" id="IPR035647">
    <property type="entry name" value="EFG_III/V"/>
</dbReference>
<evidence type="ECO:0000256" key="1">
    <source>
        <dbReference type="ARBA" id="ARBA00007665"/>
    </source>
</evidence>
<evidence type="ECO:0000259" key="2">
    <source>
        <dbReference type="Pfam" id="PF01205"/>
    </source>
</evidence>
<dbReference type="SUPFAM" id="SSF54211">
    <property type="entry name" value="Ribosomal protein S5 domain 2-like"/>
    <property type="match status" value="1"/>
</dbReference>
<organism evidence="4 5">
    <name type="scientific">Clostridium ganghwense</name>
    <dbReference type="NCBI Taxonomy" id="312089"/>
    <lineage>
        <taxon>Bacteria</taxon>
        <taxon>Bacillati</taxon>
        <taxon>Bacillota</taxon>
        <taxon>Clostridia</taxon>
        <taxon>Eubacteriales</taxon>
        <taxon>Clostridiaceae</taxon>
        <taxon>Clostridium</taxon>
    </lineage>
</organism>
<dbReference type="NCBIfam" id="TIGR00257">
    <property type="entry name" value="IMPACT_YIGZ"/>
    <property type="match status" value="1"/>
</dbReference>
<dbReference type="Gene3D" id="3.30.230.30">
    <property type="entry name" value="Impact, N-terminal domain"/>
    <property type="match status" value="1"/>
</dbReference>
<dbReference type="InterPro" id="IPR015796">
    <property type="entry name" value="Impact_YigZ-like"/>
</dbReference>
<dbReference type="Pfam" id="PF01205">
    <property type="entry name" value="Impact_N"/>
    <property type="match status" value="1"/>
</dbReference>
<dbReference type="InterPro" id="IPR023582">
    <property type="entry name" value="Impact"/>
</dbReference>
<gene>
    <name evidence="4" type="ORF">OXH55_07475</name>
</gene>
<dbReference type="PANTHER" id="PTHR16301:SF20">
    <property type="entry name" value="IMPACT FAMILY MEMBER YIGZ"/>
    <property type="match status" value="1"/>
</dbReference>
<accession>A0ABT4CNE9</accession>
<dbReference type="InterPro" id="IPR015269">
    <property type="entry name" value="UPF0029_Impact_C"/>
</dbReference>
<comment type="caution">
    <text evidence="4">The sequence shown here is derived from an EMBL/GenBank/DDBJ whole genome shotgun (WGS) entry which is preliminary data.</text>
</comment>
<evidence type="ECO:0000259" key="3">
    <source>
        <dbReference type="Pfam" id="PF09186"/>
    </source>
</evidence>
<proteinExistence type="inferred from homology"/>
<dbReference type="InterPro" id="IPR001498">
    <property type="entry name" value="Impact_N"/>
</dbReference>
<dbReference type="Proteomes" id="UP001079657">
    <property type="component" value="Unassembled WGS sequence"/>
</dbReference>
<dbReference type="SUPFAM" id="SSF54980">
    <property type="entry name" value="EF-G C-terminal domain-like"/>
    <property type="match status" value="1"/>
</dbReference>
<dbReference type="InterPro" id="IPR036956">
    <property type="entry name" value="Impact_N_sf"/>
</dbReference>
<dbReference type="Pfam" id="PF09186">
    <property type="entry name" value="DUF1949"/>
    <property type="match status" value="1"/>
</dbReference>
<dbReference type="PANTHER" id="PTHR16301">
    <property type="entry name" value="IMPACT-RELATED"/>
    <property type="match status" value="1"/>
</dbReference>
<dbReference type="InterPro" id="IPR020568">
    <property type="entry name" value="Ribosomal_Su5_D2-typ_SF"/>
</dbReference>
<evidence type="ECO:0000313" key="4">
    <source>
        <dbReference type="EMBL" id="MCY6370473.1"/>
    </source>
</evidence>
<feature type="domain" description="Impact N-terminal" evidence="2">
    <location>
        <begin position="17"/>
        <end position="120"/>
    </location>
</feature>
<name>A0ABT4CNE9_9CLOT</name>
<dbReference type="EMBL" id="JAPQES010000002">
    <property type="protein sequence ID" value="MCY6370473.1"/>
    <property type="molecule type" value="Genomic_DNA"/>
</dbReference>
<reference evidence="4" key="1">
    <citation type="submission" date="2022-12" db="EMBL/GenBank/DDBJ databases">
        <authorList>
            <person name="Wang J."/>
        </authorList>
    </citation>
    <scope>NUCLEOTIDE SEQUENCE</scope>
    <source>
        <strain evidence="4">HY-42-06</strain>
    </source>
</reference>
<feature type="domain" description="UPF0029" evidence="3">
    <location>
        <begin position="138"/>
        <end position="193"/>
    </location>
</feature>
<dbReference type="RefSeq" id="WP_268049209.1">
    <property type="nucleotide sequence ID" value="NZ_JAPQES010000002.1"/>
</dbReference>